<keyword evidence="2" id="KW-0677">Repeat</keyword>
<dbReference type="GeneTree" id="ENSGT00940000160039"/>
<dbReference type="PANTHER" id="PTHR48051:SF14">
    <property type="entry name" value="LEUCINE-RICH REPEAT AND CALPONIN HOMOLOGY DOMAIN-CONTAINING PROTEIN 2 ISOFORM X1"/>
    <property type="match status" value="1"/>
</dbReference>
<dbReference type="GO" id="GO:0005737">
    <property type="term" value="C:cytoplasm"/>
    <property type="evidence" value="ECO:0007669"/>
    <property type="project" value="TreeGrafter"/>
</dbReference>
<evidence type="ECO:0000313" key="4">
    <source>
        <dbReference type="Proteomes" id="UP000694392"/>
    </source>
</evidence>
<reference evidence="3" key="1">
    <citation type="submission" date="2025-08" db="UniProtKB">
        <authorList>
            <consortium name="Ensembl"/>
        </authorList>
    </citation>
    <scope>IDENTIFICATION</scope>
</reference>
<dbReference type="Ensembl" id="ENSSPUT00000000709.1">
    <property type="protein sequence ID" value="ENSSPUP00000000667.1"/>
    <property type="gene ID" value="ENSSPUG00000000568.1"/>
</dbReference>
<organism evidence="3 4">
    <name type="scientific">Sphenodon punctatus</name>
    <name type="common">Tuatara</name>
    <name type="synonym">Hatteria punctata</name>
    <dbReference type="NCBI Taxonomy" id="8508"/>
    <lineage>
        <taxon>Eukaryota</taxon>
        <taxon>Metazoa</taxon>
        <taxon>Chordata</taxon>
        <taxon>Craniata</taxon>
        <taxon>Vertebrata</taxon>
        <taxon>Euteleostomi</taxon>
        <taxon>Lepidosauria</taxon>
        <taxon>Sphenodontia</taxon>
        <taxon>Sphenodontidae</taxon>
        <taxon>Sphenodon</taxon>
    </lineage>
</organism>
<keyword evidence="4" id="KW-1185">Reference proteome</keyword>
<name>A0A8D0G217_SPHPU</name>
<keyword evidence="1" id="KW-0433">Leucine-rich repeat</keyword>
<evidence type="ECO:0000256" key="1">
    <source>
        <dbReference type="ARBA" id="ARBA00022614"/>
    </source>
</evidence>
<dbReference type="AlphaFoldDB" id="A0A8D0G217"/>
<dbReference type="InterPro" id="IPR001611">
    <property type="entry name" value="Leu-rich_rpt"/>
</dbReference>
<dbReference type="InterPro" id="IPR003591">
    <property type="entry name" value="Leu-rich_rpt_typical-subtyp"/>
</dbReference>
<accession>A0A8D0G217</accession>
<dbReference type="InterPro" id="IPR032675">
    <property type="entry name" value="LRR_dom_sf"/>
</dbReference>
<proteinExistence type="predicted"/>
<dbReference type="Pfam" id="PF00560">
    <property type="entry name" value="LRR_1"/>
    <property type="match status" value="3"/>
</dbReference>
<dbReference type="PANTHER" id="PTHR48051">
    <property type="match status" value="1"/>
</dbReference>
<reference evidence="3" key="2">
    <citation type="submission" date="2025-09" db="UniProtKB">
        <authorList>
            <consortium name="Ensembl"/>
        </authorList>
    </citation>
    <scope>IDENTIFICATION</scope>
</reference>
<dbReference type="Gene3D" id="3.80.10.10">
    <property type="entry name" value="Ribonuclease Inhibitor"/>
    <property type="match status" value="1"/>
</dbReference>
<protein>
    <submittedName>
        <fullName evidence="3">Uncharacterized protein</fullName>
    </submittedName>
</protein>
<evidence type="ECO:0000256" key="2">
    <source>
        <dbReference type="ARBA" id="ARBA00022737"/>
    </source>
</evidence>
<sequence>MLNLYHNCIKSIPEAIKNLQMLTYLNISRNLLSTLPKYLFDLPLKVLVVSNNKLVSIPEEIGKLRDLMELVSRSTHCSGSCIYRGVNK</sequence>
<dbReference type="SMART" id="SM00369">
    <property type="entry name" value="LRR_TYP"/>
    <property type="match status" value="2"/>
</dbReference>
<dbReference type="Proteomes" id="UP000694392">
    <property type="component" value="Unplaced"/>
</dbReference>
<dbReference type="InterPro" id="IPR050216">
    <property type="entry name" value="LRR_domain-containing"/>
</dbReference>
<evidence type="ECO:0000313" key="3">
    <source>
        <dbReference type="Ensembl" id="ENSSPUP00000000667.1"/>
    </source>
</evidence>
<dbReference type="SUPFAM" id="SSF52058">
    <property type="entry name" value="L domain-like"/>
    <property type="match status" value="1"/>
</dbReference>